<dbReference type="STRING" id="442899.SAMN05720591_1066"/>
<gene>
    <name evidence="3" type="ORF">HAL01_05470</name>
</gene>
<evidence type="ECO:0000313" key="4">
    <source>
        <dbReference type="Proteomes" id="UP000321400"/>
    </source>
</evidence>
<proteinExistence type="predicted"/>
<dbReference type="InterPro" id="IPR036217">
    <property type="entry name" value="MethylDNA_cys_MeTrfase_DNAb"/>
</dbReference>
<accession>A0A511WZG5</accession>
<dbReference type="CDD" id="cd06445">
    <property type="entry name" value="ATase"/>
    <property type="match status" value="1"/>
</dbReference>
<evidence type="ECO:0000256" key="1">
    <source>
        <dbReference type="ARBA" id="ARBA00022763"/>
    </source>
</evidence>
<dbReference type="PANTHER" id="PTHR42942:SF1">
    <property type="entry name" value="ALKYLTRANSFERASE-LIKE PROTEIN 1"/>
    <property type="match status" value="1"/>
</dbReference>
<name>A0A511WZG5_9BACI</name>
<evidence type="ECO:0000313" key="3">
    <source>
        <dbReference type="EMBL" id="GEN56083.1"/>
    </source>
</evidence>
<keyword evidence="4" id="KW-1185">Reference proteome</keyword>
<dbReference type="InterPro" id="IPR036388">
    <property type="entry name" value="WH-like_DNA-bd_sf"/>
</dbReference>
<comment type="caution">
    <text evidence="3">The sequence shown here is derived from an EMBL/GenBank/DDBJ whole genome shotgun (WGS) entry which is preliminary data.</text>
</comment>
<feature type="domain" description="Methylated-DNA-[protein]-cysteine S-methyltransferase DNA binding" evidence="2">
    <location>
        <begin position="4"/>
        <end position="82"/>
    </location>
</feature>
<dbReference type="SUPFAM" id="SSF46767">
    <property type="entry name" value="Methylated DNA-protein cysteine methyltransferase, C-terminal domain"/>
    <property type="match status" value="1"/>
</dbReference>
<dbReference type="Gene3D" id="1.10.10.10">
    <property type="entry name" value="Winged helix-like DNA-binding domain superfamily/Winged helix DNA-binding domain"/>
    <property type="match status" value="1"/>
</dbReference>
<dbReference type="Pfam" id="PF01035">
    <property type="entry name" value="DNA_binding_1"/>
    <property type="match status" value="1"/>
</dbReference>
<protein>
    <recommendedName>
        <fullName evidence="2">Methylated-DNA-[protein]-cysteine S-methyltransferase DNA binding domain-containing protein</fullName>
    </recommendedName>
</protein>
<evidence type="ECO:0000259" key="2">
    <source>
        <dbReference type="Pfam" id="PF01035"/>
    </source>
</evidence>
<dbReference type="GO" id="GO:0003824">
    <property type="term" value="F:catalytic activity"/>
    <property type="evidence" value="ECO:0007669"/>
    <property type="project" value="InterPro"/>
</dbReference>
<dbReference type="EMBL" id="BJYE01000005">
    <property type="protein sequence ID" value="GEN56083.1"/>
    <property type="molecule type" value="Genomic_DNA"/>
</dbReference>
<dbReference type="InterPro" id="IPR014048">
    <property type="entry name" value="MethylDNA_cys_MeTrfase_DNA-bd"/>
</dbReference>
<dbReference type="RefSeq" id="WP_218029751.1">
    <property type="nucleotide sequence ID" value="NZ_BJYE01000005.1"/>
</dbReference>
<dbReference type="AlphaFoldDB" id="A0A511WZG5"/>
<dbReference type="InterPro" id="IPR052520">
    <property type="entry name" value="ATL_DNA_repair"/>
</dbReference>
<sequence length="92" mass="10152">MTQDFKQQVIQIVTSIPSGEWISYGDVAVLAGRPRAARAVSSILKREGDALPWHRVVAKGGRISIKEPELRRIQIQKLESEGLVISRSGAIM</sequence>
<dbReference type="GO" id="GO:0006281">
    <property type="term" value="P:DNA repair"/>
    <property type="evidence" value="ECO:0007669"/>
    <property type="project" value="InterPro"/>
</dbReference>
<dbReference type="PANTHER" id="PTHR42942">
    <property type="entry name" value="6-O-METHYLGUANINE DNA METHYLTRANSFERASE"/>
    <property type="match status" value="1"/>
</dbReference>
<organism evidence="3 4">
    <name type="scientific">Halolactibacillus alkaliphilus</name>
    <dbReference type="NCBI Taxonomy" id="442899"/>
    <lineage>
        <taxon>Bacteria</taxon>
        <taxon>Bacillati</taxon>
        <taxon>Bacillota</taxon>
        <taxon>Bacilli</taxon>
        <taxon>Bacillales</taxon>
        <taxon>Bacillaceae</taxon>
        <taxon>Halolactibacillus</taxon>
    </lineage>
</organism>
<reference evidence="3 4" key="1">
    <citation type="submission" date="2019-07" db="EMBL/GenBank/DDBJ databases">
        <title>Whole genome shotgun sequence of Halolactibacillus alkaliphilus NBRC 103919.</title>
        <authorList>
            <person name="Hosoyama A."/>
            <person name="Uohara A."/>
            <person name="Ohji S."/>
            <person name="Ichikawa N."/>
        </authorList>
    </citation>
    <scope>NUCLEOTIDE SEQUENCE [LARGE SCALE GENOMIC DNA]</scope>
    <source>
        <strain evidence="3 4">NBRC 103919</strain>
    </source>
</reference>
<dbReference type="Proteomes" id="UP000321400">
    <property type="component" value="Unassembled WGS sequence"/>
</dbReference>
<keyword evidence="1" id="KW-0227">DNA damage</keyword>